<sequence>MSKCKDTFGLAWLTLCCVKKNVVRMPFEVLDFSSGDALKFLFDDFLRNAQRLPAEKIEIRLRKAELSADHATSLCEGQIPFSQNLILRPIREACVPLLKSCQTKEGTMPLGGLHLNFDDISFFDLCFLLHHGQKQESLFPEAIRGCLLSVSFSRPHFHSPVTTQQGDIETKFLQRWALFANLHFNRLTMLEIWQANNRMLQDLARSVASGRLPSLERLTVKEAKVGREGMESLFGQGGPGLPKVQHLDMSRNGYFSDGWEGTEALMRGLGAGRLPY</sequence>
<reference evidence="1" key="1">
    <citation type="submission" date="2014-11" db="EMBL/GenBank/DDBJ databases">
        <authorList>
            <person name="Otto D Thomas"/>
            <person name="Naeem Raeece"/>
        </authorList>
    </citation>
    <scope>NUCLEOTIDE SEQUENCE</scope>
</reference>
<dbReference type="VEuPathDB" id="CryptoDB:Cvel_19161"/>
<name>A0A0G4FXH7_9ALVE</name>
<dbReference type="Gene3D" id="3.80.10.10">
    <property type="entry name" value="Ribonuclease Inhibitor"/>
    <property type="match status" value="1"/>
</dbReference>
<accession>A0A0G4FXH7</accession>
<evidence type="ECO:0000313" key="1">
    <source>
        <dbReference type="EMBL" id="CEM19703.1"/>
    </source>
</evidence>
<organism evidence="1">
    <name type="scientific">Chromera velia CCMP2878</name>
    <dbReference type="NCBI Taxonomy" id="1169474"/>
    <lineage>
        <taxon>Eukaryota</taxon>
        <taxon>Sar</taxon>
        <taxon>Alveolata</taxon>
        <taxon>Colpodellida</taxon>
        <taxon>Chromeraceae</taxon>
        <taxon>Chromera</taxon>
    </lineage>
</organism>
<dbReference type="PhylomeDB" id="A0A0G4FXH7"/>
<dbReference type="AlphaFoldDB" id="A0A0G4FXH7"/>
<proteinExistence type="predicted"/>
<protein>
    <submittedName>
        <fullName evidence="1">Uncharacterized protein</fullName>
    </submittedName>
</protein>
<dbReference type="InterPro" id="IPR032675">
    <property type="entry name" value="LRR_dom_sf"/>
</dbReference>
<gene>
    <name evidence="1" type="ORF">Cvel_19161</name>
</gene>
<dbReference type="EMBL" id="CDMZ01000698">
    <property type="protein sequence ID" value="CEM19703.1"/>
    <property type="molecule type" value="Genomic_DNA"/>
</dbReference>